<evidence type="ECO:0000256" key="3">
    <source>
        <dbReference type="ARBA" id="ARBA00022833"/>
    </source>
</evidence>
<accession>A0AAE3VRY6</accession>
<comment type="caution">
    <text evidence="8">The sequence shown here is derived from an EMBL/GenBank/DDBJ whole genome shotgun (WGS) entry which is preliminary data.</text>
</comment>
<evidence type="ECO:0000256" key="2">
    <source>
        <dbReference type="ARBA" id="ARBA00012925"/>
    </source>
</evidence>
<comment type="similarity">
    <text evidence="1">Belongs to the beta-class carbonic anhydrase family.</text>
</comment>
<dbReference type="AlphaFoldDB" id="A0AAE3VRY6"/>
<dbReference type="Pfam" id="PF00484">
    <property type="entry name" value="Pro_CA"/>
    <property type="match status" value="1"/>
</dbReference>
<feature type="binding site" evidence="6">
    <location>
        <position position="71"/>
    </location>
    <ligand>
        <name>Zn(2+)</name>
        <dbReference type="ChEBI" id="CHEBI:29105"/>
    </ligand>
</feature>
<feature type="region of interest" description="Disordered" evidence="7">
    <location>
        <begin position="1"/>
        <end position="24"/>
    </location>
</feature>
<keyword evidence="9" id="KW-1185">Reference proteome</keyword>
<proteinExistence type="inferred from homology"/>
<dbReference type="PROSITE" id="PS00704">
    <property type="entry name" value="PROK_CO2_ANHYDRASE_1"/>
    <property type="match status" value="1"/>
</dbReference>
<evidence type="ECO:0000256" key="6">
    <source>
        <dbReference type="PIRSR" id="PIRSR601765-1"/>
    </source>
</evidence>
<comment type="cofactor">
    <cofactor evidence="6">
        <name>Zn(2+)</name>
        <dbReference type="ChEBI" id="CHEBI:29105"/>
    </cofactor>
    <text evidence="6">Binds 1 zinc ion per subunit.</text>
</comment>
<sequence>MSGLIAPAYAQSGGDTPAAPNDISPDEALQRLKDGNVRYAANNLNERDFSAGRAARAQSQHPFAGILSCADSRVAPELAFDQGPGELFVVRDAGNAVDTNGLASIEFGVAVLGIPLLLVLGHSSCGAISATIDVIENGTELPGSLPALINHLKPGVERALAEKPADPMKAATIENVRYNVEQLKSESPIVSEAVASGKVMVVGGVYELSTGKVEWL</sequence>
<gene>
    <name evidence="8" type="ORF">J2S73_003540</name>
</gene>
<dbReference type="PANTHER" id="PTHR11002:SF79">
    <property type="entry name" value="CARBONIC ANHYDRASE 2"/>
    <property type="match status" value="1"/>
</dbReference>
<evidence type="ECO:0000256" key="1">
    <source>
        <dbReference type="ARBA" id="ARBA00006217"/>
    </source>
</evidence>
<dbReference type="PANTHER" id="PTHR11002">
    <property type="entry name" value="CARBONIC ANHYDRASE"/>
    <property type="match status" value="1"/>
</dbReference>
<evidence type="ECO:0000256" key="7">
    <source>
        <dbReference type="SAM" id="MobiDB-lite"/>
    </source>
</evidence>
<evidence type="ECO:0000313" key="8">
    <source>
        <dbReference type="EMBL" id="MDQ0317063.1"/>
    </source>
</evidence>
<dbReference type="SMART" id="SM00947">
    <property type="entry name" value="Pro_CA"/>
    <property type="match status" value="1"/>
</dbReference>
<feature type="binding site" evidence="6">
    <location>
        <position position="69"/>
    </location>
    <ligand>
        <name>Zn(2+)</name>
        <dbReference type="ChEBI" id="CHEBI:29105"/>
    </ligand>
</feature>
<keyword evidence="6" id="KW-0479">Metal-binding</keyword>
<dbReference type="SUPFAM" id="SSF53056">
    <property type="entry name" value="beta-carbonic anhydrase, cab"/>
    <property type="match status" value="1"/>
</dbReference>
<keyword evidence="4 8" id="KW-0456">Lyase</keyword>
<dbReference type="InterPro" id="IPR001765">
    <property type="entry name" value="Carbonic_anhydrase"/>
</dbReference>
<name>A0AAE3VRY6_9HYPH</name>
<dbReference type="EMBL" id="JAUSUL010000004">
    <property type="protein sequence ID" value="MDQ0317063.1"/>
    <property type="molecule type" value="Genomic_DNA"/>
</dbReference>
<dbReference type="GO" id="GO:0008270">
    <property type="term" value="F:zinc ion binding"/>
    <property type="evidence" value="ECO:0007669"/>
    <property type="project" value="InterPro"/>
</dbReference>
<protein>
    <recommendedName>
        <fullName evidence="2">carbonic anhydrase</fullName>
        <ecNumber evidence="2">4.2.1.1</ecNumber>
    </recommendedName>
</protein>
<evidence type="ECO:0000256" key="4">
    <source>
        <dbReference type="ARBA" id="ARBA00023239"/>
    </source>
</evidence>
<dbReference type="InterPro" id="IPR036874">
    <property type="entry name" value="Carbonic_anhydrase_sf"/>
</dbReference>
<dbReference type="EC" id="4.2.1.1" evidence="2"/>
<keyword evidence="3 6" id="KW-0862">Zinc</keyword>
<evidence type="ECO:0000256" key="5">
    <source>
        <dbReference type="ARBA" id="ARBA00048348"/>
    </source>
</evidence>
<feature type="binding site" evidence="6">
    <location>
        <position position="122"/>
    </location>
    <ligand>
        <name>Zn(2+)</name>
        <dbReference type="ChEBI" id="CHEBI:29105"/>
    </ligand>
</feature>
<evidence type="ECO:0000313" key="9">
    <source>
        <dbReference type="Proteomes" id="UP001229244"/>
    </source>
</evidence>
<reference evidence="8" key="1">
    <citation type="submission" date="2023-07" db="EMBL/GenBank/DDBJ databases">
        <title>Genomic Encyclopedia of Type Strains, Phase IV (KMG-IV): sequencing the most valuable type-strain genomes for metagenomic binning, comparative biology and taxonomic classification.</title>
        <authorList>
            <person name="Goeker M."/>
        </authorList>
    </citation>
    <scope>NUCLEOTIDE SEQUENCE</scope>
    <source>
        <strain evidence="8">DSM 21202</strain>
    </source>
</reference>
<dbReference type="Gene3D" id="3.40.1050.10">
    <property type="entry name" value="Carbonic anhydrase"/>
    <property type="match status" value="1"/>
</dbReference>
<comment type="catalytic activity">
    <reaction evidence="5">
        <text>hydrogencarbonate + H(+) = CO2 + H2O</text>
        <dbReference type="Rhea" id="RHEA:10748"/>
        <dbReference type="ChEBI" id="CHEBI:15377"/>
        <dbReference type="ChEBI" id="CHEBI:15378"/>
        <dbReference type="ChEBI" id="CHEBI:16526"/>
        <dbReference type="ChEBI" id="CHEBI:17544"/>
        <dbReference type="EC" id="4.2.1.1"/>
    </reaction>
</comment>
<dbReference type="GO" id="GO:0015976">
    <property type="term" value="P:carbon utilization"/>
    <property type="evidence" value="ECO:0007669"/>
    <property type="project" value="InterPro"/>
</dbReference>
<dbReference type="InterPro" id="IPR015892">
    <property type="entry name" value="Carbonic_anhydrase_CS"/>
</dbReference>
<organism evidence="8 9">
    <name type="scientific">Amorphus orientalis</name>
    <dbReference type="NCBI Taxonomy" id="649198"/>
    <lineage>
        <taxon>Bacteria</taxon>
        <taxon>Pseudomonadati</taxon>
        <taxon>Pseudomonadota</taxon>
        <taxon>Alphaproteobacteria</taxon>
        <taxon>Hyphomicrobiales</taxon>
        <taxon>Amorphaceae</taxon>
        <taxon>Amorphus</taxon>
    </lineage>
</organism>
<dbReference type="Proteomes" id="UP001229244">
    <property type="component" value="Unassembled WGS sequence"/>
</dbReference>
<dbReference type="CDD" id="cd03378">
    <property type="entry name" value="beta_CA_cladeC"/>
    <property type="match status" value="1"/>
</dbReference>
<dbReference type="GO" id="GO:0004089">
    <property type="term" value="F:carbonate dehydratase activity"/>
    <property type="evidence" value="ECO:0007669"/>
    <property type="project" value="UniProtKB-EC"/>
</dbReference>
<feature type="binding site" evidence="6">
    <location>
        <position position="125"/>
    </location>
    <ligand>
        <name>Zn(2+)</name>
        <dbReference type="ChEBI" id="CHEBI:29105"/>
    </ligand>
</feature>